<protein>
    <recommendedName>
        <fullName evidence="1">Halobacterial output domain-containing protein</fullName>
    </recommendedName>
</protein>
<evidence type="ECO:0000259" key="1">
    <source>
        <dbReference type="Pfam" id="PF18545"/>
    </source>
</evidence>
<organism evidence="2 3">
    <name type="scientific">Halorarum halophilum</name>
    <dbReference type="NCBI Taxonomy" id="2743090"/>
    <lineage>
        <taxon>Archaea</taxon>
        <taxon>Methanobacteriati</taxon>
        <taxon>Methanobacteriota</taxon>
        <taxon>Stenosarchaea group</taxon>
        <taxon>Halobacteria</taxon>
        <taxon>Halobacteriales</taxon>
        <taxon>Haloferacaceae</taxon>
        <taxon>Halorarum</taxon>
    </lineage>
</organism>
<gene>
    <name evidence="2" type="ORF">HUG10_16440</name>
</gene>
<dbReference type="KEGG" id="halg:HUG10_16440"/>
<accession>A0A7D5GH08</accession>
<dbReference type="Pfam" id="PF18545">
    <property type="entry name" value="HalOD1"/>
    <property type="match status" value="1"/>
</dbReference>
<dbReference type="GeneID" id="56030455"/>
<dbReference type="RefSeq" id="WP_179171122.1">
    <property type="nucleotide sequence ID" value="NZ_CP058529.1"/>
</dbReference>
<evidence type="ECO:0000313" key="3">
    <source>
        <dbReference type="Proteomes" id="UP000509750"/>
    </source>
</evidence>
<sequence length="85" mass="9045">MGKVSNAVVERVAKAENVDPRELNVSLYEVIDPDALDALFAPTCNGPRPVGKITFEFCGHTVVVTGDRTVSLADERSAAVSPTDD</sequence>
<reference evidence="2 3" key="1">
    <citation type="submission" date="2020-07" db="EMBL/GenBank/DDBJ databases">
        <title>Gai3-2, isolated from salt lake.</title>
        <authorList>
            <person name="Cui H."/>
            <person name="Shi X."/>
        </authorList>
    </citation>
    <scope>NUCLEOTIDE SEQUENCE [LARGE SCALE GENOMIC DNA]</scope>
    <source>
        <strain evidence="2 3">Gai3-2</strain>
    </source>
</reference>
<keyword evidence="3" id="KW-1185">Reference proteome</keyword>
<dbReference type="AlphaFoldDB" id="A0A7D5GH08"/>
<dbReference type="EMBL" id="CP058529">
    <property type="protein sequence ID" value="QLG29548.1"/>
    <property type="molecule type" value="Genomic_DNA"/>
</dbReference>
<dbReference type="InterPro" id="IPR040624">
    <property type="entry name" value="HalOD1"/>
</dbReference>
<proteinExistence type="predicted"/>
<dbReference type="Proteomes" id="UP000509750">
    <property type="component" value="Chromosome"/>
</dbReference>
<name>A0A7D5GH08_9EURY</name>
<feature type="domain" description="Halobacterial output" evidence="1">
    <location>
        <begin position="4"/>
        <end position="71"/>
    </location>
</feature>
<evidence type="ECO:0000313" key="2">
    <source>
        <dbReference type="EMBL" id="QLG29548.1"/>
    </source>
</evidence>